<evidence type="ECO:0000313" key="3">
    <source>
        <dbReference type="Proteomes" id="UP001185899"/>
    </source>
</evidence>
<evidence type="ECO:0000256" key="1">
    <source>
        <dbReference type="SAM" id="MobiDB-lite"/>
    </source>
</evidence>
<protein>
    <submittedName>
        <fullName evidence="2">Uncharacterized protein</fullName>
    </submittedName>
</protein>
<proteinExistence type="predicted"/>
<dbReference type="EMBL" id="JAWLKE010000014">
    <property type="protein sequence ID" value="MDV6233946.1"/>
    <property type="molecule type" value="Genomic_DNA"/>
</dbReference>
<accession>A0ABU4B686</accession>
<evidence type="ECO:0000313" key="2">
    <source>
        <dbReference type="EMBL" id="MDV6233946.1"/>
    </source>
</evidence>
<sequence length="71" mass="8049">MYHYEQILNEHRQRVARGAQNYERRRVAAERAAEATVAEEISCDGEAAEGMASKDCESESEISVEVMSSRR</sequence>
<dbReference type="Proteomes" id="UP001185899">
    <property type="component" value="Unassembled WGS sequence"/>
</dbReference>
<reference evidence="2 3" key="1">
    <citation type="submission" date="2023-10" db="EMBL/GenBank/DDBJ databases">
        <title>Development of a sustainable strategy for remediation of hydrocarbon-contaminated territories based on the waste exchange concept.</title>
        <authorList>
            <person name="Krivoruchko A."/>
        </authorList>
    </citation>
    <scope>NUCLEOTIDE SEQUENCE [LARGE SCALE GENOMIC DNA]</scope>
    <source>
        <strain evidence="2 3">IEGM 1322</strain>
    </source>
</reference>
<feature type="compositionally biased region" description="Low complexity" evidence="1">
    <location>
        <begin position="61"/>
        <end position="71"/>
    </location>
</feature>
<organism evidence="2 3">
    <name type="scientific">Rhodococcus cercidiphylli</name>
    <dbReference type="NCBI Taxonomy" id="489916"/>
    <lineage>
        <taxon>Bacteria</taxon>
        <taxon>Bacillati</taxon>
        <taxon>Actinomycetota</taxon>
        <taxon>Actinomycetes</taxon>
        <taxon>Mycobacteriales</taxon>
        <taxon>Nocardiaceae</taxon>
        <taxon>Rhodococcus</taxon>
    </lineage>
</organism>
<name>A0ABU4B686_9NOCA</name>
<gene>
    <name evidence="2" type="ORF">R3P95_25635</name>
</gene>
<dbReference type="RefSeq" id="WP_317549876.1">
    <property type="nucleotide sequence ID" value="NZ_JAWLKE010000014.1"/>
</dbReference>
<keyword evidence="3" id="KW-1185">Reference proteome</keyword>
<feature type="region of interest" description="Disordered" evidence="1">
    <location>
        <begin position="46"/>
        <end position="71"/>
    </location>
</feature>
<comment type="caution">
    <text evidence="2">The sequence shown here is derived from an EMBL/GenBank/DDBJ whole genome shotgun (WGS) entry which is preliminary data.</text>
</comment>